<dbReference type="Proteomes" id="UP001153365">
    <property type="component" value="Unassembled WGS sequence"/>
</dbReference>
<sequence length="171" mass="19810">MSLAVKHSSRIISPILSIKRDSLDFCSKSWLKNLKLRRYYDIRKSFELTGLKDCRGKEDDNEEEEYLEEDVDDNVEEVYEKEFDGPGKFPFLFLEYKLLDGVMLVLVLMLVALPSLVVLLLFPNSDINYLERYFQCRIIGGKVWILPEQQHGWLMDILKAGSNIVVVAATN</sequence>
<keyword evidence="3" id="KW-1185">Reference proteome</keyword>
<evidence type="ECO:0000313" key="3">
    <source>
        <dbReference type="Proteomes" id="UP001153365"/>
    </source>
</evidence>
<reference evidence="2" key="1">
    <citation type="submission" date="2022-06" db="EMBL/GenBank/DDBJ databases">
        <authorList>
            <consortium name="SYNGENTA / RWTH Aachen University"/>
        </authorList>
    </citation>
    <scope>NUCLEOTIDE SEQUENCE</scope>
</reference>
<keyword evidence="1" id="KW-0812">Transmembrane</keyword>
<organism evidence="2 3">
    <name type="scientific">Phakopsora pachyrhizi</name>
    <name type="common">Asian soybean rust disease fungus</name>
    <dbReference type="NCBI Taxonomy" id="170000"/>
    <lineage>
        <taxon>Eukaryota</taxon>
        <taxon>Fungi</taxon>
        <taxon>Dikarya</taxon>
        <taxon>Basidiomycota</taxon>
        <taxon>Pucciniomycotina</taxon>
        <taxon>Pucciniomycetes</taxon>
        <taxon>Pucciniales</taxon>
        <taxon>Phakopsoraceae</taxon>
        <taxon>Phakopsora</taxon>
    </lineage>
</organism>
<keyword evidence="1" id="KW-1133">Transmembrane helix</keyword>
<name>A0AAV0AX65_PHAPC</name>
<gene>
    <name evidence="2" type="ORF">PPACK8108_LOCUS8401</name>
</gene>
<accession>A0AAV0AX65</accession>
<dbReference type="EMBL" id="CALTRL010001737">
    <property type="protein sequence ID" value="CAH7673531.1"/>
    <property type="molecule type" value="Genomic_DNA"/>
</dbReference>
<evidence type="ECO:0000256" key="1">
    <source>
        <dbReference type="SAM" id="Phobius"/>
    </source>
</evidence>
<protein>
    <submittedName>
        <fullName evidence="2">Uncharacterized protein</fullName>
    </submittedName>
</protein>
<feature type="transmembrane region" description="Helical" evidence="1">
    <location>
        <begin position="101"/>
        <end position="122"/>
    </location>
</feature>
<comment type="caution">
    <text evidence="2">The sequence shown here is derived from an EMBL/GenBank/DDBJ whole genome shotgun (WGS) entry which is preliminary data.</text>
</comment>
<evidence type="ECO:0000313" key="2">
    <source>
        <dbReference type="EMBL" id="CAH7673531.1"/>
    </source>
</evidence>
<proteinExistence type="predicted"/>
<dbReference type="AlphaFoldDB" id="A0AAV0AX65"/>
<keyword evidence="1" id="KW-0472">Membrane</keyword>